<dbReference type="GO" id="GO:0009443">
    <property type="term" value="P:pyridoxal 5'-phosphate salvage"/>
    <property type="evidence" value="ECO:0007669"/>
    <property type="project" value="InterPro"/>
</dbReference>
<dbReference type="PANTHER" id="PTHR10534">
    <property type="entry name" value="PYRIDOXAL KINASE"/>
    <property type="match status" value="1"/>
</dbReference>
<organism evidence="8 9">
    <name type="scientific">[Candida] arabinofermentans NRRL YB-2248</name>
    <dbReference type="NCBI Taxonomy" id="983967"/>
    <lineage>
        <taxon>Eukaryota</taxon>
        <taxon>Fungi</taxon>
        <taxon>Dikarya</taxon>
        <taxon>Ascomycota</taxon>
        <taxon>Saccharomycotina</taxon>
        <taxon>Pichiomycetes</taxon>
        <taxon>Pichiales</taxon>
        <taxon>Pichiaceae</taxon>
        <taxon>Ogataea</taxon>
        <taxon>Ogataea/Candida clade</taxon>
    </lineage>
</organism>
<keyword evidence="3" id="KW-0808">Transferase</keyword>
<dbReference type="InterPro" id="IPR029056">
    <property type="entry name" value="Ribokinase-like"/>
</dbReference>
<dbReference type="GO" id="GO:0005524">
    <property type="term" value="F:ATP binding"/>
    <property type="evidence" value="ECO:0007669"/>
    <property type="project" value="UniProtKB-KW"/>
</dbReference>
<dbReference type="EMBL" id="KV453850">
    <property type="protein sequence ID" value="ODV86478.1"/>
    <property type="molecule type" value="Genomic_DNA"/>
</dbReference>
<dbReference type="PANTHER" id="PTHR10534:SF2">
    <property type="entry name" value="PYRIDOXAL KINASE"/>
    <property type="match status" value="1"/>
</dbReference>
<dbReference type="AlphaFoldDB" id="A0A1E4T491"/>
<dbReference type="InterPro" id="IPR013749">
    <property type="entry name" value="PM/HMP-P_kinase-1"/>
</dbReference>
<evidence type="ECO:0000256" key="5">
    <source>
        <dbReference type="ARBA" id="ARBA00022777"/>
    </source>
</evidence>
<dbReference type="Proteomes" id="UP000094801">
    <property type="component" value="Unassembled WGS sequence"/>
</dbReference>
<dbReference type="OrthoDB" id="2104723at2759"/>
<reference evidence="9" key="1">
    <citation type="submission" date="2016-04" db="EMBL/GenBank/DDBJ databases">
        <title>Comparative genomics of biotechnologically important yeasts.</title>
        <authorList>
            <consortium name="DOE Joint Genome Institute"/>
            <person name="Riley R."/>
            <person name="Haridas S."/>
            <person name="Wolfe K.H."/>
            <person name="Lopes M.R."/>
            <person name="Hittinger C.T."/>
            <person name="Goker M."/>
            <person name="Salamov A."/>
            <person name="Wisecaver J."/>
            <person name="Long T.M."/>
            <person name="Aerts A.L."/>
            <person name="Barry K."/>
            <person name="Choi C."/>
            <person name="Clum A."/>
            <person name="Coughlan A.Y."/>
            <person name="Deshpande S."/>
            <person name="Douglass A.P."/>
            <person name="Hanson S.J."/>
            <person name="Klenk H.-P."/>
            <person name="Labutti K."/>
            <person name="Lapidus A."/>
            <person name="Lindquist E."/>
            <person name="Lipzen A."/>
            <person name="Meier-Kolthoff J.P."/>
            <person name="Ohm R.A."/>
            <person name="Otillar R.P."/>
            <person name="Pangilinan J."/>
            <person name="Peng Y."/>
            <person name="Rokas A."/>
            <person name="Rosa C.A."/>
            <person name="Scheuner C."/>
            <person name="Sibirny A.A."/>
            <person name="Slot J.C."/>
            <person name="Stielow J.B."/>
            <person name="Sun H."/>
            <person name="Kurtzman C.P."/>
            <person name="Blackwell M."/>
            <person name="Grigoriev I.V."/>
            <person name="Jeffries T.W."/>
        </authorList>
    </citation>
    <scope>NUCLEOTIDE SEQUENCE [LARGE SCALE GENOMIC DNA]</scope>
    <source>
        <strain evidence="9">NRRL YB-2248</strain>
    </source>
</reference>
<accession>A0A1E4T491</accession>
<dbReference type="CDD" id="cd01173">
    <property type="entry name" value="pyridoxal_pyridoxamine_kinase"/>
    <property type="match status" value="1"/>
</dbReference>
<dbReference type="GO" id="GO:0008478">
    <property type="term" value="F:pyridoxal kinase activity"/>
    <property type="evidence" value="ECO:0007669"/>
    <property type="project" value="UniProtKB-EC"/>
</dbReference>
<keyword evidence="4" id="KW-0547">Nucleotide-binding</keyword>
<evidence type="ECO:0000256" key="6">
    <source>
        <dbReference type="ARBA" id="ARBA00022840"/>
    </source>
</evidence>
<name>A0A1E4T491_9ASCO</name>
<comment type="similarity">
    <text evidence="1">Belongs to the pyridoxine kinase family.</text>
</comment>
<dbReference type="EC" id="2.7.1.35" evidence="2"/>
<gene>
    <name evidence="8" type="ORF">CANARDRAFT_6945</name>
</gene>
<dbReference type="InterPro" id="IPR004625">
    <property type="entry name" value="PyrdxlKinase"/>
</dbReference>
<feature type="domain" description="Pyridoxamine kinase/Phosphomethylpyrimidine kinase" evidence="7">
    <location>
        <begin position="61"/>
        <end position="235"/>
    </location>
</feature>
<keyword evidence="9" id="KW-1185">Reference proteome</keyword>
<dbReference type="Gene3D" id="3.40.1190.20">
    <property type="match status" value="1"/>
</dbReference>
<evidence type="ECO:0000256" key="3">
    <source>
        <dbReference type="ARBA" id="ARBA00022679"/>
    </source>
</evidence>
<keyword evidence="6" id="KW-0067">ATP-binding</keyword>
<keyword evidence="5" id="KW-0418">Kinase</keyword>
<evidence type="ECO:0000256" key="4">
    <source>
        <dbReference type="ARBA" id="ARBA00022741"/>
    </source>
</evidence>
<dbReference type="SUPFAM" id="SSF53613">
    <property type="entry name" value="Ribokinase-like"/>
    <property type="match status" value="1"/>
</dbReference>
<evidence type="ECO:0000313" key="8">
    <source>
        <dbReference type="EMBL" id="ODV86478.1"/>
    </source>
</evidence>
<dbReference type="Pfam" id="PF08543">
    <property type="entry name" value="Phos_pyr_kin"/>
    <property type="match status" value="1"/>
</dbReference>
<dbReference type="STRING" id="983967.A0A1E4T491"/>
<evidence type="ECO:0000313" key="9">
    <source>
        <dbReference type="Proteomes" id="UP000094801"/>
    </source>
</evidence>
<evidence type="ECO:0000256" key="2">
    <source>
        <dbReference type="ARBA" id="ARBA00012104"/>
    </source>
</evidence>
<sequence>MSRDMDAILSSVVPTKNLLSVSSHVVHGKVGNRALQFPLNLRNWNVDCINTTNFSNHPGYKVFEGTKTPSNIILEIFQGLVEINLQYDSIIIGYVSSKENLEIVQRILKLIDYETTVVMDPILGDNGHLYVNPDIISVYKEILSDENQLIDLITPNQFEIETLTDTRINCFNDVKIAIEKFYDMYNVANIVITSLTFDNDQDRTIYCVGATSKDSIFYFTAKTIDAVFSGSGDLFLGFLTDCFNKYAGDLMKSLKETIVMVERVLNVTYNIVTDETLPDSELYIGDKLYLPDLKLVESREALMKPCDPTINVFDGSITFL</sequence>
<proteinExistence type="inferred from homology"/>
<dbReference type="GO" id="GO:0005829">
    <property type="term" value="C:cytosol"/>
    <property type="evidence" value="ECO:0007669"/>
    <property type="project" value="TreeGrafter"/>
</dbReference>
<protein>
    <recommendedName>
        <fullName evidence="2">pyridoxal kinase</fullName>
        <ecNumber evidence="2">2.7.1.35</ecNumber>
    </recommendedName>
</protein>
<evidence type="ECO:0000259" key="7">
    <source>
        <dbReference type="Pfam" id="PF08543"/>
    </source>
</evidence>
<evidence type="ECO:0000256" key="1">
    <source>
        <dbReference type="ARBA" id="ARBA00008805"/>
    </source>
</evidence>